<proteinExistence type="predicted"/>
<protein>
    <submittedName>
        <fullName evidence="1">Uncharacterized protein</fullName>
    </submittedName>
</protein>
<dbReference type="SUPFAM" id="SSF48371">
    <property type="entry name" value="ARM repeat"/>
    <property type="match status" value="1"/>
</dbReference>
<dbReference type="Proteomes" id="UP001230188">
    <property type="component" value="Unassembled WGS sequence"/>
</dbReference>
<dbReference type="InterPro" id="IPR016024">
    <property type="entry name" value="ARM-type_fold"/>
</dbReference>
<reference evidence="1" key="1">
    <citation type="submission" date="2023-01" db="EMBL/GenBank/DDBJ databases">
        <title>Metagenome sequencing of chrysophaentin producing Chrysophaeum taylorii.</title>
        <authorList>
            <person name="Davison J."/>
            <person name="Bewley C."/>
        </authorList>
    </citation>
    <scope>NUCLEOTIDE SEQUENCE</scope>
    <source>
        <strain evidence="1">NIES-1699</strain>
    </source>
</reference>
<dbReference type="Gene3D" id="1.25.10.10">
    <property type="entry name" value="Leucine-rich Repeat Variant"/>
    <property type="match status" value="2"/>
</dbReference>
<dbReference type="PANTHER" id="PTHR23315">
    <property type="entry name" value="U BOX DOMAIN-CONTAINING"/>
    <property type="match status" value="1"/>
</dbReference>
<dbReference type="SMART" id="SM00185">
    <property type="entry name" value="ARM"/>
    <property type="match status" value="4"/>
</dbReference>
<gene>
    <name evidence="1" type="ORF">CTAYLR_009836</name>
</gene>
<dbReference type="InterPro" id="IPR011989">
    <property type="entry name" value="ARM-like"/>
</dbReference>
<dbReference type="EMBL" id="JAQMWT010000615">
    <property type="protein sequence ID" value="KAJ8598928.1"/>
    <property type="molecule type" value="Genomic_DNA"/>
</dbReference>
<sequence length="642" mass="68462">MSHAVRRRRETLRPAYVVGQKLEAVAQLGGNVIEAAVREVGIAVKTMAAEVIERVEVELGALEARVAKVEKTTRSVIAIRGAQAREHEARASQAAAREREEKQLLSLWLNGFVMRLAPSTVLEEVDAVDFAFARYALNVAIAAPHTAQERMIAARVPTFLVGVVDGAIPKVAHSATASMVCGPALLALTHLSQREGPMRAAVAEADGVKVLVECVRRASQPPVLTHACRAIAALALDAPNRVRIAAAGGIGALVKLIEHARPPTLGARKDFASEEAELLSSRDDGVVITELVQEAALAALTNITLASQANRTMLVELDGAGPIVRCSLFALDGGPVRNAARAIANVAFRSAYTAARCLEARADRAMCTAITACDLLTDDAVVAASFRALANCAVDEASRSALAASQAPDLCVHAMRNATHVNILRNAANCAAAIAYDSLANKAIVAQLGIFAACRRVIDDFGRGALAATDAYAPAVYAACLAATTVLAFKANHLLFFDAGAVDAFAGFCLRTEHMPLLTVASMALARVAPTPMERWEAHAEDRPIPFVDRTQAPKALFRCSTWNFLRQAPPDWLQSAIATLKMTPDDLDAYNRTAARAAEPNLQGTELFPCDDVFEEVETPIDLDHIVAHSTALRDLSFRLY</sequence>
<dbReference type="AlphaFoldDB" id="A0AAD7U885"/>
<keyword evidence="2" id="KW-1185">Reference proteome</keyword>
<comment type="caution">
    <text evidence="1">The sequence shown here is derived from an EMBL/GenBank/DDBJ whole genome shotgun (WGS) entry which is preliminary data.</text>
</comment>
<name>A0AAD7U885_9STRA</name>
<evidence type="ECO:0000313" key="1">
    <source>
        <dbReference type="EMBL" id="KAJ8598928.1"/>
    </source>
</evidence>
<dbReference type="PANTHER" id="PTHR23315:SF7">
    <property type="entry name" value="U-BOX DOMAIN-CONTAINING PROTEIN 4"/>
    <property type="match status" value="1"/>
</dbReference>
<organism evidence="1 2">
    <name type="scientific">Chrysophaeum taylorii</name>
    <dbReference type="NCBI Taxonomy" id="2483200"/>
    <lineage>
        <taxon>Eukaryota</taxon>
        <taxon>Sar</taxon>
        <taxon>Stramenopiles</taxon>
        <taxon>Ochrophyta</taxon>
        <taxon>Pelagophyceae</taxon>
        <taxon>Pelagomonadales</taxon>
        <taxon>Pelagomonadaceae</taxon>
        <taxon>Chrysophaeum</taxon>
    </lineage>
</organism>
<evidence type="ECO:0000313" key="2">
    <source>
        <dbReference type="Proteomes" id="UP001230188"/>
    </source>
</evidence>
<dbReference type="InterPro" id="IPR000225">
    <property type="entry name" value="Armadillo"/>
</dbReference>
<accession>A0AAD7U885</accession>